<name>A0A1F6XXZ3_9BACT</name>
<sequence>MDRFKLGKKWFWIGIAAGLLNPILGLIYGIALVVEKDHRKEGIIVIIWTIVWAVISYYLSIWLVKQGYLPTFELKSPGKLIR</sequence>
<proteinExistence type="predicted"/>
<dbReference type="AlphaFoldDB" id="A0A1F6XXZ3"/>
<organism evidence="2 3">
    <name type="scientific">Candidatus Nomurabacteria bacterium RIFCSPLOWO2_02_FULL_40_10</name>
    <dbReference type="NCBI Taxonomy" id="1801786"/>
    <lineage>
        <taxon>Bacteria</taxon>
        <taxon>Candidatus Nomuraibacteriota</taxon>
    </lineage>
</organism>
<gene>
    <name evidence="2" type="ORF">A3H53_01100</name>
</gene>
<protein>
    <submittedName>
        <fullName evidence="2">Uncharacterized protein</fullName>
    </submittedName>
</protein>
<keyword evidence="1" id="KW-0812">Transmembrane</keyword>
<feature type="transmembrane region" description="Helical" evidence="1">
    <location>
        <begin position="43"/>
        <end position="64"/>
    </location>
</feature>
<dbReference type="Proteomes" id="UP000176479">
    <property type="component" value="Unassembled WGS sequence"/>
</dbReference>
<keyword evidence="1" id="KW-0472">Membrane</keyword>
<keyword evidence="1" id="KW-1133">Transmembrane helix</keyword>
<feature type="transmembrane region" description="Helical" evidence="1">
    <location>
        <begin position="12"/>
        <end position="31"/>
    </location>
</feature>
<dbReference type="EMBL" id="MFVK01000028">
    <property type="protein sequence ID" value="OGI98990.1"/>
    <property type="molecule type" value="Genomic_DNA"/>
</dbReference>
<evidence type="ECO:0000313" key="2">
    <source>
        <dbReference type="EMBL" id="OGI98990.1"/>
    </source>
</evidence>
<reference evidence="2 3" key="1">
    <citation type="journal article" date="2016" name="Nat. Commun.">
        <title>Thousands of microbial genomes shed light on interconnected biogeochemical processes in an aquifer system.</title>
        <authorList>
            <person name="Anantharaman K."/>
            <person name="Brown C.T."/>
            <person name="Hug L.A."/>
            <person name="Sharon I."/>
            <person name="Castelle C.J."/>
            <person name="Probst A.J."/>
            <person name="Thomas B.C."/>
            <person name="Singh A."/>
            <person name="Wilkins M.J."/>
            <person name="Karaoz U."/>
            <person name="Brodie E.L."/>
            <person name="Williams K.H."/>
            <person name="Hubbard S.S."/>
            <person name="Banfield J.F."/>
        </authorList>
    </citation>
    <scope>NUCLEOTIDE SEQUENCE [LARGE SCALE GENOMIC DNA]</scope>
</reference>
<comment type="caution">
    <text evidence="2">The sequence shown here is derived from an EMBL/GenBank/DDBJ whole genome shotgun (WGS) entry which is preliminary data.</text>
</comment>
<accession>A0A1F6XXZ3</accession>
<evidence type="ECO:0000313" key="3">
    <source>
        <dbReference type="Proteomes" id="UP000176479"/>
    </source>
</evidence>
<evidence type="ECO:0000256" key="1">
    <source>
        <dbReference type="SAM" id="Phobius"/>
    </source>
</evidence>